<accession>D9SS07</accession>
<dbReference type="AlphaFoldDB" id="D9SS07"/>
<protein>
    <submittedName>
        <fullName evidence="3">Uncharacterized protein</fullName>
    </submittedName>
</protein>
<proteinExistence type="predicted"/>
<dbReference type="KEGG" id="ccb:Clocel_2757"/>
<organism evidence="3 4">
    <name type="scientific">Clostridium cellulovorans (strain ATCC 35296 / DSM 3052 / OCM 3 / 743B)</name>
    <dbReference type="NCBI Taxonomy" id="573061"/>
    <lineage>
        <taxon>Bacteria</taxon>
        <taxon>Bacillati</taxon>
        <taxon>Bacillota</taxon>
        <taxon>Clostridia</taxon>
        <taxon>Eubacteriales</taxon>
        <taxon>Clostridiaceae</taxon>
        <taxon>Clostridium</taxon>
    </lineage>
</organism>
<evidence type="ECO:0000313" key="4">
    <source>
        <dbReference type="Proteomes" id="UP000002730"/>
    </source>
</evidence>
<dbReference type="HOGENOM" id="CLU_1500989_0_0_9"/>
<name>D9SS07_CLOC7</name>
<sequence length="179" mass="21985">MEENNSDMNTYQKEYEKYYYSLQKQIEDDKKKNQEDYENYNYKDSKRKNTKHDINEESEKIYIERGCIDKDFEDETYNDLAISEKIYKREKEKKSKNKIDRFIFQLGITFFVMAFYVGTAYISPPIFNVVKSYTQKYCSSHELEYENLISRYNSINWQEIESYFTNNYNYFKNEIRSLL</sequence>
<evidence type="ECO:0000256" key="1">
    <source>
        <dbReference type="SAM" id="MobiDB-lite"/>
    </source>
</evidence>
<dbReference type="Proteomes" id="UP000002730">
    <property type="component" value="Chromosome"/>
</dbReference>
<keyword evidence="2" id="KW-0812">Transmembrane</keyword>
<dbReference type="EMBL" id="CP002160">
    <property type="protein sequence ID" value="ADL52454.1"/>
    <property type="molecule type" value="Genomic_DNA"/>
</dbReference>
<dbReference type="RefSeq" id="WP_010076644.1">
    <property type="nucleotide sequence ID" value="NC_014393.1"/>
</dbReference>
<keyword evidence="2" id="KW-1133">Transmembrane helix</keyword>
<evidence type="ECO:0000256" key="2">
    <source>
        <dbReference type="SAM" id="Phobius"/>
    </source>
</evidence>
<feature type="transmembrane region" description="Helical" evidence="2">
    <location>
        <begin position="102"/>
        <end position="122"/>
    </location>
</feature>
<evidence type="ECO:0000313" key="3">
    <source>
        <dbReference type="EMBL" id="ADL52454.1"/>
    </source>
</evidence>
<keyword evidence="2" id="KW-0472">Membrane</keyword>
<gene>
    <name evidence="3" type="ordered locus">Clocel_2757</name>
</gene>
<keyword evidence="4" id="KW-1185">Reference proteome</keyword>
<reference evidence="3 4" key="1">
    <citation type="submission" date="2010-08" db="EMBL/GenBank/DDBJ databases">
        <title>Complete sequence of Clostridium cellulovorans 743B.</title>
        <authorList>
            <consortium name="US DOE Joint Genome Institute"/>
            <person name="Lucas S."/>
            <person name="Copeland A."/>
            <person name="Lapidus A."/>
            <person name="Cheng J.-F."/>
            <person name="Bruce D."/>
            <person name="Goodwin L."/>
            <person name="Pitluck S."/>
            <person name="Chertkov O."/>
            <person name="Detter J.C."/>
            <person name="Han C."/>
            <person name="Tapia R."/>
            <person name="Land M."/>
            <person name="Hauser L."/>
            <person name="Chang Y.-J."/>
            <person name="Jeffries C."/>
            <person name="Kyrpides N."/>
            <person name="Ivanova N."/>
            <person name="Mikhailova N."/>
            <person name="Hemme C.L."/>
            <person name="Woyke T."/>
        </authorList>
    </citation>
    <scope>NUCLEOTIDE SEQUENCE [LARGE SCALE GENOMIC DNA]</scope>
    <source>
        <strain evidence="4">ATCC 35296 / DSM 3052 / OCM 3 / 743B</strain>
    </source>
</reference>
<feature type="region of interest" description="Disordered" evidence="1">
    <location>
        <begin position="30"/>
        <end position="51"/>
    </location>
</feature>
<dbReference type="STRING" id="573061.Clocel_2757"/>